<dbReference type="InterPro" id="IPR011059">
    <property type="entry name" value="Metal-dep_hydrolase_composite"/>
</dbReference>
<organism evidence="2">
    <name type="scientific">Caldiarchaeum subterraneum</name>
    <dbReference type="NCBI Taxonomy" id="311458"/>
    <lineage>
        <taxon>Archaea</taxon>
        <taxon>Nitrososphaerota</taxon>
        <taxon>Candidatus Caldarchaeales</taxon>
        <taxon>Candidatus Caldarchaeaceae</taxon>
        <taxon>Candidatus Caldarchaeum</taxon>
    </lineage>
</organism>
<dbReference type="InterPro" id="IPR051781">
    <property type="entry name" value="Metallo-dep_Hydrolase"/>
</dbReference>
<dbReference type="CDD" id="cd01292">
    <property type="entry name" value="metallo-dependent_hydrolases"/>
    <property type="match status" value="1"/>
</dbReference>
<dbReference type="Pfam" id="PF01979">
    <property type="entry name" value="Amidohydro_1"/>
    <property type="match status" value="1"/>
</dbReference>
<accession>A0A7C5QDN8</accession>
<protein>
    <submittedName>
        <fullName evidence="2">Enamidase</fullName>
    </submittedName>
</protein>
<name>A0A7C5QDN8_CALS0</name>
<dbReference type="PANTHER" id="PTHR43135">
    <property type="entry name" value="ALPHA-D-RIBOSE 1-METHYLPHOSPHONATE 5-TRIPHOSPHATE DIPHOSPHATASE"/>
    <property type="match status" value="1"/>
</dbReference>
<dbReference type="SUPFAM" id="SSF51556">
    <property type="entry name" value="Metallo-dependent hydrolases"/>
    <property type="match status" value="1"/>
</dbReference>
<dbReference type="InterPro" id="IPR032466">
    <property type="entry name" value="Metal_Hydrolase"/>
</dbReference>
<gene>
    <name evidence="2" type="ORF">ENM11_05185</name>
</gene>
<feature type="domain" description="Amidohydrolase-related" evidence="1">
    <location>
        <begin position="300"/>
        <end position="380"/>
    </location>
</feature>
<dbReference type="InterPro" id="IPR006680">
    <property type="entry name" value="Amidohydro-rel"/>
</dbReference>
<dbReference type="AlphaFoldDB" id="A0A7C5QDN8"/>
<dbReference type="Gene3D" id="2.30.40.10">
    <property type="entry name" value="Urease, subunit C, domain 1"/>
    <property type="match status" value="1"/>
</dbReference>
<dbReference type="Gene3D" id="3.20.20.140">
    <property type="entry name" value="Metal-dependent hydrolases"/>
    <property type="match status" value="1"/>
</dbReference>
<sequence>MVTTVIHNIGKIVSGDWNQGVLKADTIRIVDGVIQQIGGYDEVKKGGADVIVDANGMTVTPGLIDPHTHLSFGDFSPMQHMVGLLTETLLQGVTTIIDEWLQFEGLPLFYGADVSGVKATALLSHKAYRNYRPGGAMKVFAGSIMLVQGLTKQDLAELRNEGVWRVGQIGGSTNIRDPRVILQMVSWARELGYFVSTNLGPGVLPESLNMTPELVAAIKPDKIAHINGGTTAPPWDVVREAMDKTGDCKIEVIPYGNLKMAMRAFDYLENNNQLQRLVVGSDTPTGQGYLPVAIYRAILFLSSVCGLPADKAISTATGNVADCYGKYYSGFNIGKIERGRAADLVVMDAPPGSVGNDALEAIEAGDMIGVAGVFVDGNLVGLRGKDSRPSRRNIKLNDKDLKVTCPDEYLFDPPRFYYRSTGPTYLL</sequence>
<evidence type="ECO:0000259" key="1">
    <source>
        <dbReference type="Pfam" id="PF01979"/>
    </source>
</evidence>
<dbReference type="PANTHER" id="PTHR43135:SF3">
    <property type="entry name" value="ALPHA-D-RIBOSE 1-METHYLPHOSPHONATE 5-TRIPHOSPHATE DIPHOSPHATASE"/>
    <property type="match status" value="1"/>
</dbReference>
<comment type="caution">
    <text evidence="2">The sequence shown here is derived from an EMBL/GenBank/DDBJ whole genome shotgun (WGS) entry which is preliminary data.</text>
</comment>
<reference evidence="2" key="1">
    <citation type="journal article" date="2020" name="mSystems">
        <title>Genome- and Community-Level Interaction Insights into Carbon Utilization and Element Cycling Functions of Hydrothermarchaeota in Hydrothermal Sediment.</title>
        <authorList>
            <person name="Zhou Z."/>
            <person name="Liu Y."/>
            <person name="Xu W."/>
            <person name="Pan J."/>
            <person name="Luo Z.H."/>
            <person name="Li M."/>
        </authorList>
    </citation>
    <scope>NUCLEOTIDE SEQUENCE [LARGE SCALE GENOMIC DNA]</scope>
    <source>
        <strain evidence="2">SpSt-1056</strain>
    </source>
</reference>
<dbReference type="GO" id="GO:0016810">
    <property type="term" value="F:hydrolase activity, acting on carbon-nitrogen (but not peptide) bonds"/>
    <property type="evidence" value="ECO:0007669"/>
    <property type="project" value="InterPro"/>
</dbReference>
<dbReference type="SUPFAM" id="SSF51338">
    <property type="entry name" value="Composite domain of metallo-dependent hydrolases"/>
    <property type="match status" value="1"/>
</dbReference>
<proteinExistence type="predicted"/>
<evidence type="ECO:0000313" key="2">
    <source>
        <dbReference type="EMBL" id="HHK68531.1"/>
    </source>
</evidence>
<dbReference type="EMBL" id="DRWN01000039">
    <property type="protein sequence ID" value="HHK68531.1"/>
    <property type="molecule type" value="Genomic_DNA"/>
</dbReference>